<dbReference type="InterPro" id="IPR039261">
    <property type="entry name" value="FNR_nucleotide-bd"/>
</dbReference>
<evidence type="ECO:0000256" key="3">
    <source>
        <dbReference type="ARBA" id="ARBA00022714"/>
    </source>
</evidence>
<dbReference type="InterPro" id="IPR017938">
    <property type="entry name" value="Riboflavin_synthase-like_b-brl"/>
</dbReference>
<dbReference type="PRINTS" id="PR00409">
    <property type="entry name" value="PHDIOXRDTASE"/>
</dbReference>
<feature type="domain" description="2Fe-2S ferredoxin-type" evidence="8">
    <location>
        <begin position="231"/>
        <end position="316"/>
    </location>
</feature>
<dbReference type="CDD" id="cd06185">
    <property type="entry name" value="PDR_like"/>
    <property type="match status" value="1"/>
</dbReference>
<keyword evidence="2" id="KW-0285">Flavoprotein</keyword>
<dbReference type="SUPFAM" id="SSF54292">
    <property type="entry name" value="2Fe-2S ferredoxin-like"/>
    <property type="match status" value="1"/>
</dbReference>
<dbReference type="InterPro" id="IPR012675">
    <property type="entry name" value="Beta-grasp_dom_sf"/>
</dbReference>
<accession>A0AAU1U4R1</accession>
<dbReference type="InterPro" id="IPR001041">
    <property type="entry name" value="2Fe-2S_ferredoxin-type"/>
</dbReference>
<evidence type="ECO:0000256" key="5">
    <source>
        <dbReference type="ARBA" id="ARBA00023002"/>
    </source>
</evidence>
<dbReference type="SUPFAM" id="SSF63380">
    <property type="entry name" value="Riboflavin synthase domain-like"/>
    <property type="match status" value="1"/>
</dbReference>
<dbReference type="Gene3D" id="3.10.20.30">
    <property type="match status" value="1"/>
</dbReference>
<evidence type="ECO:0000256" key="4">
    <source>
        <dbReference type="ARBA" id="ARBA00022723"/>
    </source>
</evidence>
<dbReference type="PROSITE" id="PS00197">
    <property type="entry name" value="2FE2S_FER_1"/>
    <property type="match status" value="1"/>
</dbReference>
<keyword evidence="5" id="KW-0560">Oxidoreductase</keyword>
<dbReference type="Gene3D" id="2.40.30.10">
    <property type="entry name" value="Translation factors"/>
    <property type="match status" value="1"/>
</dbReference>
<evidence type="ECO:0000259" key="8">
    <source>
        <dbReference type="PROSITE" id="PS51085"/>
    </source>
</evidence>
<sequence>MTPPYEADLVVAARTEEATGVVSLTLRHPEADPLPSWEPGAHVDLVLMDGLVRPYSLCGDPADRTTWTVAVLHEPRGRGGSAYVHEKLTRGAVVRVRGPRNHFPLHEAPGYRFVAGGIGITPILPMVAAAEAAGAEWSLLYGGRTRGSMAFLGLLSVYGAKVRVAPEDETGLLDLDGYLGPPDTDGDGTLVYCCGPGPLLDAVEARGAAHTERFRPTQDGPDGADGTDHAFEVELRRSGRTLTVPPGRSILHTVREAGVEVLYSCAEGTCGTCETDIVEGAADHRDSVLTAEERAAGETLMICVSRCLGPRLVLDM</sequence>
<feature type="domain" description="FAD-binding FR-type" evidence="9">
    <location>
        <begin position="4"/>
        <end position="106"/>
    </location>
</feature>
<name>A0AAU1U4R1_9ACTN</name>
<dbReference type="AlphaFoldDB" id="A0AAU1U4R1"/>
<organism evidence="10">
    <name type="scientific">Streptomyces sp. NBC_00119</name>
    <dbReference type="NCBI Taxonomy" id="2975659"/>
    <lineage>
        <taxon>Bacteria</taxon>
        <taxon>Bacillati</taxon>
        <taxon>Actinomycetota</taxon>
        <taxon>Actinomycetes</taxon>
        <taxon>Kitasatosporales</taxon>
        <taxon>Streptomycetaceae</taxon>
        <taxon>Streptomyces</taxon>
    </lineage>
</organism>
<dbReference type="PROSITE" id="PS51384">
    <property type="entry name" value="FAD_FR"/>
    <property type="match status" value="1"/>
</dbReference>
<dbReference type="GO" id="GO:0016491">
    <property type="term" value="F:oxidoreductase activity"/>
    <property type="evidence" value="ECO:0007669"/>
    <property type="project" value="UniProtKB-KW"/>
</dbReference>
<evidence type="ECO:0000256" key="6">
    <source>
        <dbReference type="ARBA" id="ARBA00023004"/>
    </source>
</evidence>
<dbReference type="PANTHER" id="PTHR47354:SF1">
    <property type="entry name" value="CARNITINE MONOOXYGENASE REDUCTASE SUBUNIT"/>
    <property type="match status" value="1"/>
</dbReference>
<evidence type="ECO:0000313" key="10">
    <source>
        <dbReference type="EMBL" id="WTS12384.1"/>
    </source>
</evidence>
<dbReference type="GO" id="GO:0046872">
    <property type="term" value="F:metal ion binding"/>
    <property type="evidence" value="ECO:0007669"/>
    <property type="project" value="UniProtKB-KW"/>
</dbReference>
<dbReference type="Gene3D" id="3.40.50.80">
    <property type="entry name" value="Nucleotide-binding domain of ferredoxin-NADP reductase (FNR) module"/>
    <property type="match status" value="1"/>
</dbReference>
<keyword evidence="7" id="KW-0411">Iron-sulfur</keyword>
<keyword evidence="4" id="KW-0479">Metal-binding</keyword>
<dbReference type="GO" id="GO:0051537">
    <property type="term" value="F:2 iron, 2 sulfur cluster binding"/>
    <property type="evidence" value="ECO:0007669"/>
    <property type="project" value="UniProtKB-KW"/>
</dbReference>
<keyword evidence="6" id="KW-0408">Iron</keyword>
<gene>
    <name evidence="10" type="ORF">OHU69_15895</name>
</gene>
<dbReference type="EMBL" id="CP108195">
    <property type="protein sequence ID" value="WTS12384.1"/>
    <property type="molecule type" value="Genomic_DNA"/>
</dbReference>
<proteinExistence type="predicted"/>
<comment type="cofactor">
    <cofactor evidence="1">
        <name>FAD</name>
        <dbReference type="ChEBI" id="CHEBI:57692"/>
    </cofactor>
</comment>
<dbReference type="PROSITE" id="PS51085">
    <property type="entry name" value="2FE2S_FER_2"/>
    <property type="match status" value="1"/>
</dbReference>
<keyword evidence="3" id="KW-0001">2Fe-2S</keyword>
<evidence type="ECO:0000256" key="1">
    <source>
        <dbReference type="ARBA" id="ARBA00001974"/>
    </source>
</evidence>
<dbReference type="InterPro" id="IPR006058">
    <property type="entry name" value="2Fe2S_fd_BS"/>
</dbReference>
<dbReference type="Pfam" id="PF00111">
    <property type="entry name" value="Fer2"/>
    <property type="match status" value="1"/>
</dbReference>
<reference evidence="10" key="1">
    <citation type="submission" date="2022-10" db="EMBL/GenBank/DDBJ databases">
        <title>The complete genomes of actinobacterial strains from the NBC collection.</title>
        <authorList>
            <person name="Joergensen T.S."/>
            <person name="Alvarez Arevalo M."/>
            <person name="Sterndorff E.B."/>
            <person name="Faurdal D."/>
            <person name="Vuksanovic O."/>
            <person name="Mourched A.-S."/>
            <person name="Charusanti P."/>
            <person name="Shaw S."/>
            <person name="Blin K."/>
            <person name="Weber T."/>
        </authorList>
    </citation>
    <scope>NUCLEOTIDE SEQUENCE</scope>
    <source>
        <strain evidence="10">NBC_00119</strain>
    </source>
</reference>
<dbReference type="InterPro" id="IPR036010">
    <property type="entry name" value="2Fe-2S_ferredoxin-like_sf"/>
</dbReference>
<dbReference type="SUPFAM" id="SSF52343">
    <property type="entry name" value="Ferredoxin reductase-like, C-terminal NADP-linked domain"/>
    <property type="match status" value="1"/>
</dbReference>
<evidence type="ECO:0000256" key="7">
    <source>
        <dbReference type="ARBA" id="ARBA00023014"/>
    </source>
</evidence>
<dbReference type="CDD" id="cd00207">
    <property type="entry name" value="fer2"/>
    <property type="match status" value="1"/>
</dbReference>
<evidence type="ECO:0000256" key="2">
    <source>
        <dbReference type="ARBA" id="ARBA00022630"/>
    </source>
</evidence>
<protein>
    <submittedName>
        <fullName evidence="10">PDR/VanB family oxidoreductase</fullName>
    </submittedName>
</protein>
<dbReference type="PANTHER" id="PTHR47354">
    <property type="entry name" value="NADH OXIDOREDUCTASE HCR"/>
    <property type="match status" value="1"/>
</dbReference>
<evidence type="ECO:0000259" key="9">
    <source>
        <dbReference type="PROSITE" id="PS51384"/>
    </source>
</evidence>
<dbReference type="InterPro" id="IPR017927">
    <property type="entry name" value="FAD-bd_FR_type"/>
</dbReference>
<dbReference type="InterPro" id="IPR050415">
    <property type="entry name" value="MRET"/>
</dbReference>